<evidence type="ECO:0000313" key="6">
    <source>
        <dbReference type="Proteomes" id="UP000311919"/>
    </source>
</evidence>
<dbReference type="Pfam" id="PF12799">
    <property type="entry name" value="LRR_4"/>
    <property type="match status" value="1"/>
</dbReference>
<accession>A0A4Z2CW92</accession>
<dbReference type="STRING" id="6182.A0A4Z2CW92"/>
<evidence type="ECO:0000256" key="2">
    <source>
        <dbReference type="ARBA" id="ARBA00022490"/>
    </source>
</evidence>
<protein>
    <submittedName>
        <fullName evidence="5">X-ray radiation resistance-associated protein</fullName>
    </submittedName>
</protein>
<dbReference type="GO" id="GO:0005634">
    <property type="term" value="C:nucleus"/>
    <property type="evidence" value="ECO:0007669"/>
    <property type="project" value="TreeGrafter"/>
</dbReference>
<name>A0A4Z2CW92_SCHJA</name>
<dbReference type="PANTHER" id="PTHR22710:SF2">
    <property type="entry name" value="X-RAY RADIATION RESISTANCE-ASSOCIATED PROTEIN 1"/>
    <property type="match status" value="1"/>
</dbReference>
<evidence type="ECO:0000256" key="3">
    <source>
        <dbReference type="ARBA" id="ARBA00022614"/>
    </source>
</evidence>
<proteinExistence type="predicted"/>
<dbReference type="Proteomes" id="UP000311919">
    <property type="component" value="Unassembled WGS sequence"/>
</dbReference>
<sequence>MGDYLPPKPLTRDRGGEWVREKVNGLNTLDSSETFSCGNYSSSSDIVISNLTCEILLKRGLVKDPSCLYEVNVSCLGLEGIESGLHSRFTSLRKIAAADNTLSLDLFKGFNELTELDLSLNQVSSLLSYSNGFECLHSLNLSFNFLKPLDIEKLGYLPSLKILYLSGNDLYRLPPDLAESGLILDGQIVFKFAKLEVLYLDDNKLSDAQDFASLASLPRLTYLNLANNNFRTVPLLKSISSKKHQVVKAQQDSSIDDTLRFKFTTSIDDTLQSENSFINCSQQQVEYNESLVINGKQLKTSHISKSNSDHDSHLDKQNLQDSHNEMTMNKQSMETNNHLFIRKKTTHQKQHLTDTFLDEHRNPNAPRLRILDEYVGINNLRKLLHLISNKQTNYHHVNSISIESDKEENICLLQTPRSDKFTYLANEENYEKITKCIPPPFQSLQCIDLSYNKISCEEHLLPIAVWPKLKECRIYANPVVSKSSRIPPLLERLLIKQLNIKLCRYPLDNHCLFGMKNDGLFKKDEFTNGYIQHLSPTYNRSIEDKQIGTVTSSSRLTKNISRYKNVIHRNNVKPVVIRHKLNKSSLNMGPKIARCNVNRILNELKMLDQRNSVSSPQISSSTTLSTSASPIKLSNLLNVSTSNDSIKYKDSMFNKSENITPSLQLPPIENYKTFIKSDSQLTEPNLTELLSYFQYDEQDEEDKDNFFTTQLSSFKTSRIEKTSKCNSHHSDTKCTNYQPQSDESCNLSKELLAMTVPLDNTNEQVNEDEAVINCSGTSGLLLPYLEEIVDDENLPDSMQACLRELRYLLQHKPTIHPPIHSLLTLPGNDKFVKYSTELLPLSLSSKSIKGEKVNLGIPVSSGNSGFQSSPKDVLLSRKTLPSSTSPSMKLVPVSKPLEILPSKPSLNQFTKKFTSFTEIPLTKALKDEEIERQQFEKMKAKQNPLVYKLRKVSQLNQPKHTRPKKAKELFEQFQAIYSNTREQAIISAMNAMNQEFDRKTEQFCKNN</sequence>
<dbReference type="OrthoDB" id="1687175at2759"/>
<gene>
    <name evidence="5" type="ORF">EWB00_006958</name>
</gene>
<dbReference type="EMBL" id="SKCS01000407">
    <property type="protein sequence ID" value="TNN08519.1"/>
    <property type="molecule type" value="Genomic_DNA"/>
</dbReference>
<keyword evidence="4" id="KW-0677">Repeat</keyword>
<dbReference type="PROSITE" id="PS51450">
    <property type="entry name" value="LRR"/>
    <property type="match status" value="3"/>
</dbReference>
<dbReference type="GO" id="GO:0005737">
    <property type="term" value="C:cytoplasm"/>
    <property type="evidence" value="ECO:0007669"/>
    <property type="project" value="UniProtKB-SubCell"/>
</dbReference>
<reference evidence="5 6" key="1">
    <citation type="submission" date="2019-03" db="EMBL/GenBank/DDBJ databases">
        <title>An improved genome assembly of the fluke Schistosoma japonicum.</title>
        <authorList>
            <person name="Hu W."/>
            <person name="Luo F."/>
            <person name="Yin M."/>
            <person name="Mo X."/>
            <person name="Sun C."/>
            <person name="Wu Q."/>
            <person name="Zhu B."/>
            <person name="Xiang M."/>
            <person name="Wang J."/>
            <person name="Wang Y."/>
            <person name="Zhang T."/>
            <person name="Xu B."/>
            <person name="Zheng H."/>
            <person name="Feng Z."/>
        </authorList>
    </citation>
    <scope>NUCLEOTIDE SEQUENCE [LARGE SCALE GENOMIC DNA]</scope>
    <source>
        <strain evidence="5">HuSjv2</strain>
        <tissue evidence="5">Worms</tissue>
    </source>
</reference>
<comment type="caution">
    <text evidence="5">The sequence shown here is derived from an EMBL/GenBank/DDBJ whole genome shotgun (WGS) entry which is preliminary data.</text>
</comment>
<dbReference type="SUPFAM" id="SSF52058">
    <property type="entry name" value="L domain-like"/>
    <property type="match status" value="1"/>
</dbReference>
<evidence type="ECO:0000256" key="1">
    <source>
        <dbReference type="ARBA" id="ARBA00004496"/>
    </source>
</evidence>
<dbReference type="InterPro" id="IPR025875">
    <property type="entry name" value="Leu-rich_rpt_4"/>
</dbReference>
<dbReference type="Gene3D" id="3.80.10.10">
    <property type="entry name" value="Ribonuclease Inhibitor"/>
    <property type="match status" value="2"/>
</dbReference>
<keyword evidence="6" id="KW-1185">Reference proteome</keyword>
<evidence type="ECO:0000313" key="5">
    <source>
        <dbReference type="EMBL" id="TNN08519.1"/>
    </source>
</evidence>
<keyword evidence="3" id="KW-0433">Leucine-rich repeat</keyword>
<dbReference type="InterPro" id="IPR003591">
    <property type="entry name" value="Leu-rich_rpt_typical-subtyp"/>
</dbReference>
<dbReference type="InterPro" id="IPR001611">
    <property type="entry name" value="Leu-rich_rpt"/>
</dbReference>
<evidence type="ECO:0000256" key="4">
    <source>
        <dbReference type="ARBA" id="ARBA00022737"/>
    </source>
</evidence>
<dbReference type="InterPro" id="IPR032675">
    <property type="entry name" value="LRR_dom_sf"/>
</dbReference>
<dbReference type="SMART" id="SM00369">
    <property type="entry name" value="LRR_TYP"/>
    <property type="match status" value="4"/>
</dbReference>
<dbReference type="AlphaFoldDB" id="A0A4Z2CW92"/>
<keyword evidence="2" id="KW-0963">Cytoplasm</keyword>
<organism evidence="5 6">
    <name type="scientific">Schistosoma japonicum</name>
    <name type="common">Blood fluke</name>
    <dbReference type="NCBI Taxonomy" id="6182"/>
    <lineage>
        <taxon>Eukaryota</taxon>
        <taxon>Metazoa</taxon>
        <taxon>Spiralia</taxon>
        <taxon>Lophotrochozoa</taxon>
        <taxon>Platyhelminthes</taxon>
        <taxon>Trematoda</taxon>
        <taxon>Digenea</taxon>
        <taxon>Strigeidida</taxon>
        <taxon>Schistosomatoidea</taxon>
        <taxon>Schistosomatidae</taxon>
        <taxon>Schistosoma</taxon>
    </lineage>
</organism>
<comment type="subcellular location">
    <subcellularLocation>
        <location evidence="1">Cytoplasm</location>
    </subcellularLocation>
</comment>
<dbReference type="PANTHER" id="PTHR22710">
    <property type="entry name" value="X-RAY RADIATION RESISTANCE ASSOCIATED PROTEIN 1 XRRA1"/>
    <property type="match status" value="1"/>
</dbReference>